<gene>
    <name evidence="2 4" type="primary">apaG</name>
    <name evidence="4" type="ORF">MAQ5080_02678</name>
</gene>
<dbReference type="HAMAP" id="MF_00791">
    <property type="entry name" value="ApaG"/>
    <property type="match status" value="1"/>
</dbReference>
<protein>
    <recommendedName>
        <fullName evidence="1 2">Protein ApaG</fullName>
    </recommendedName>
</protein>
<dbReference type="PROSITE" id="PS51087">
    <property type="entry name" value="APAG"/>
    <property type="match status" value="1"/>
</dbReference>
<dbReference type="Gene3D" id="2.60.40.1470">
    <property type="entry name" value="ApaG domain"/>
    <property type="match status" value="1"/>
</dbReference>
<dbReference type="RefSeq" id="WP_067210993.1">
    <property type="nucleotide sequence ID" value="NZ_FLOC01000016.1"/>
</dbReference>
<keyword evidence="5" id="KW-1185">Reference proteome</keyword>
<dbReference type="InterPro" id="IPR036767">
    <property type="entry name" value="ApaG_sf"/>
</dbReference>
<evidence type="ECO:0000313" key="4">
    <source>
        <dbReference type="EMBL" id="SBS33773.1"/>
    </source>
</evidence>
<evidence type="ECO:0000313" key="5">
    <source>
        <dbReference type="Proteomes" id="UP000092627"/>
    </source>
</evidence>
<dbReference type="SUPFAM" id="SSF110069">
    <property type="entry name" value="ApaG-like"/>
    <property type="match status" value="1"/>
</dbReference>
<dbReference type="InterPro" id="IPR007474">
    <property type="entry name" value="ApaG_domain"/>
</dbReference>
<dbReference type="PANTHER" id="PTHR14289">
    <property type="entry name" value="F-BOX ONLY PROTEIN 3"/>
    <property type="match status" value="1"/>
</dbReference>
<dbReference type="OrthoDB" id="9795226at2"/>
<evidence type="ECO:0000259" key="3">
    <source>
        <dbReference type="PROSITE" id="PS51087"/>
    </source>
</evidence>
<accession>A0A1A8TMG0</accession>
<name>A0A1A8TMG0_9GAMM</name>
<dbReference type="STRING" id="295068.MAQ5080_02678"/>
<sequence length="125" mass="13882">MQPEHDIVVTVRTEYLEAQSTPEEDRYVFAYHITITNCGTESAKLLSRHWIITNGNEKVQEVKGAGVIGEYPYLAPGESYDYTSGTVLETVVGVMHGSYRFLSDDGTEFDAPIAPFTLAVPNQVH</sequence>
<dbReference type="PANTHER" id="PTHR14289:SF16">
    <property type="entry name" value="POLYMERASE DELTA-INTERACTING PROTEIN 2"/>
    <property type="match status" value="1"/>
</dbReference>
<feature type="domain" description="ApaG" evidence="3">
    <location>
        <begin position="1"/>
        <end position="125"/>
    </location>
</feature>
<dbReference type="Pfam" id="PF04379">
    <property type="entry name" value="DUF525"/>
    <property type="match status" value="1"/>
</dbReference>
<dbReference type="GO" id="GO:0070987">
    <property type="term" value="P:error-free translesion synthesis"/>
    <property type="evidence" value="ECO:0007669"/>
    <property type="project" value="TreeGrafter"/>
</dbReference>
<proteinExistence type="inferred from homology"/>
<dbReference type="NCBIfam" id="NF003967">
    <property type="entry name" value="PRK05461.1"/>
    <property type="match status" value="1"/>
</dbReference>
<dbReference type="InterPro" id="IPR023065">
    <property type="entry name" value="Uncharacterised_ApaG"/>
</dbReference>
<dbReference type="EMBL" id="FLOC01000016">
    <property type="protein sequence ID" value="SBS33773.1"/>
    <property type="molecule type" value="Genomic_DNA"/>
</dbReference>
<reference evidence="4 5" key="1">
    <citation type="submission" date="2016-06" db="EMBL/GenBank/DDBJ databases">
        <authorList>
            <person name="Kjaerup R.B."/>
            <person name="Dalgaard T.S."/>
            <person name="Juul-Madsen H.R."/>
        </authorList>
    </citation>
    <scope>NUCLEOTIDE SEQUENCE [LARGE SCALE GENOMIC DNA]</scope>
    <source>
        <strain evidence="4 5">CECT 5080</strain>
    </source>
</reference>
<evidence type="ECO:0000256" key="2">
    <source>
        <dbReference type="HAMAP-Rule" id="MF_00791"/>
    </source>
</evidence>
<dbReference type="AlphaFoldDB" id="A0A1A8TMG0"/>
<organism evidence="4 5">
    <name type="scientific">Marinomonas aquimarina</name>
    <dbReference type="NCBI Taxonomy" id="295068"/>
    <lineage>
        <taxon>Bacteria</taxon>
        <taxon>Pseudomonadati</taxon>
        <taxon>Pseudomonadota</taxon>
        <taxon>Gammaproteobacteria</taxon>
        <taxon>Oceanospirillales</taxon>
        <taxon>Oceanospirillaceae</taxon>
        <taxon>Marinomonas</taxon>
    </lineage>
</organism>
<dbReference type="Proteomes" id="UP000092627">
    <property type="component" value="Unassembled WGS sequence"/>
</dbReference>
<evidence type="ECO:0000256" key="1">
    <source>
        <dbReference type="ARBA" id="ARBA00017693"/>
    </source>
</evidence>